<feature type="region of interest" description="Disordered" evidence="5">
    <location>
        <begin position="792"/>
        <end position="1011"/>
    </location>
</feature>
<evidence type="ECO:0000256" key="1">
    <source>
        <dbReference type="ARBA" id="ARBA00022737"/>
    </source>
</evidence>
<dbReference type="Pfam" id="PF19179">
    <property type="entry name" value="TTC3_DZIP3_dom"/>
    <property type="match status" value="1"/>
</dbReference>
<dbReference type="Proteomes" id="UP000440578">
    <property type="component" value="Unassembled WGS sequence"/>
</dbReference>
<feature type="repeat" description="TPR" evidence="4">
    <location>
        <begin position="296"/>
        <end position="329"/>
    </location>
</feature>
<dbReference type="InterPro" id="IPR011990">
    <property type="entry name" value="TPR-like_helical_dom_sf"/>
</dbReference>
<name>A0A6A4WBB1_AMPAM</name>
<feature type="compositionally biased region" description="Acidic residues" evidence="5">
    <location>
        <begin position="853"/>
        <end position="887"/>
    </location>
</feature>
<evidence type="ECO:0000313" key="7">
    <source>
        <dbReference type="EMBL" id="KAF0300950.1"/>
    </source>
</evidence>
<evidence type="ECO:0000256" key="2">
    <source>
        <dbReference type="ARBA" id="ARBA00022884"/>
    </source>
</evidence>
<feature type="domain" description="K Homology" evidence="6">
    <location>
        <begin position="1078"/>
        <end position="1183"/>
    </location>
</feature>
<dbReference type="SMART" id="SM00028">
    <property type="entry name" value="TPR"/>
    <property type="match status" value="3"/>
</dbReference>
<protein>
    <submittedName>
        <fullName evidence="7">Vigilin</fullName>
    </submittedName>
</protein>
<dbReference type="PANTHER" id="PTHR17550:SF4">
    <property type="entry name" value="E3 UBIQUITIN-PROTEIN LIGASE TTC3"/>
    <property type="match status" value="1"/>
</dbReference>
<dbReference type="CDD" id="cd22408">
    <property type="entry name" value="KH-I_Vigilin_rpt4"/>
    <property type="match status" value="1"/>
</dbReference>
<dbReference type="SUPFAM" id="SSF48452">
    <property type="entry name" value="TPR-like"/>
    <property type="match status" value="1"/>
</dbReference>
<feature type="region of interest" description="Disordered" evidence="5">
    <location>
        <begin position="579"/>
        <end position="607"/>
    </location>
</feature>
<dbReference type="InterPro" id="IPR019734">
    <property type="entry name" value="TPR_rpt"/>
</dbReference>
<feature type="compositionally biased region" description="Polar residues" evidence="5">
    <location>
        <begin position="526"/>
        <end position="543"/>
    </location>
</feature>
<feature type="compositionally biased region" description="Basic residues" evidence="5">
    <location>
        <begin position="592"/>
        <end position="602"/>
    </location>
</feature>
<feature type="region of interest" description="Disordered" evidence="5">
    <location>
        <begin position="101"/>
        <end position="174"/>
    </location>
</feature>
<dbReference type="PROSITE" id="PS50084">
    <property type="entry name" value="KH_TYPE_1"/>
    <property type="match status" value="2"/>
</dbReference>
<keyword evidence="8" id="KW-1185">Reference proteome</keyword>
<dbReference type="InterPro" id="IPR036612">
    <property type="entry name" value="KH_dom_type_1_sf"/>
</dbReference>
<dbReference type="Pfam" id="PF00013">
    <property type="entry name" value="KH_1"/>
    <property type="match status" value="2"/>
</dbReference>
<accession>A0A6A4WBB1</accession>
<dbReference type="UniPathway" id="UPA00143"/>
<dbReference type="OrthoDB" id="6372820at2759"/>
<feature type="compositionally biased region" description="Polar residues" evidence="5">
    <location>
        <begin position="831"/>
        <end position="843"/>
    </location>
</feature>
<reference evidence="7 8" key="1">
    <citation type="submission" date="2019-07" db="EMBL/GenBank/DDBJ databases">
        <title>Draft genome assembly of a fouling barnacle, Amphibalanus amphitrite (Darwin, 1854): The first reference genome for Thecostraca.</title>
        <authorList>
            <person name="Kim W."/>
        </authorList>
    </citation>
    <scope>NUCLEOTIDE SEQUENCE [LARGE SCALE GENOMIC DNA]</scope>
    <source>
        <strain evidence="7">SNU_AA5</strain>
        <tissue evidence="7">Soma without cirri and trophi</tissue>
    </source>
</reference>
<dbReference type="CDD" id="cd22407">
    <property type="entry name" value="KH-I_Vigilin_rpt3"/>
    <property type="match status" value="1"/>
</dbReference>
<keyword evidence="4" id="KW-0802">TPR repeat</keyword>
<feature type="compositionally biased region" description="Acidic residues" evidence="5">
    <location>
        <begin position="805"/>
        <end position="827"/>
    </location>
</feature>
<dbReference type="InterPro" id="IPR057778">
    <property type="entry name" value="KH_Vigilin_N"/>
</dbReference>
<dbReference type="InterPro" id="IPR004088">
    <property type="entry name" value="KH_dom_type_1"/>
</dbReference>
<dbReference type="AlphaFoldDB" id="A0A6A4WBB1"/>
<dbReference type="Pfam" id="PF24668">
    <property type="entry name" value="KH_Vigilin"/>
    <property type="match status" value="1"/>
</dbReference>
<dbReference type="Gene3D" id="3.30.1370.10">
    <property type="entry name" value="K Homology domain, type 1"/>
    <property type="match status" value="3"/>
</dbReference>
<feature type="region of interest" description="Disordered" evidence="5">
    <location>
        <begin position="484"/>
        <end position="565"/>
    </location>
</feature>
<keyword evidence="1" id="KW-0677">Repeat</keyword>
<dbReference type="InterPro" id="IPR043866">
    <property type="entry name" value="TTC3/DZIP3_dom"/>
</dbReference>
<dbReference type="PROSITE" id="PS50005">
    <property type="entry name" value="TPR"/>
    <property type="match status" value="1"/>
</dbReference>
<dbReference type="Gene3D" id="1.25.40.10">
    <property type="entry name" value="Tetratricopeptide repeat domain"/>
    <property type="match status" value="1"/>
</dbReference>
<dbReference type="SMART" id="SM00322">
    <property type="entry name" value="KH"/>
    <property type="match status" value="3"/>
</dbReference>
<feature type="compositionally biased region" description="Basic residues" evidence="5">
    <location>
        <begin position="510"/>
        <end position="523"/>
    </location>
</feature>
<dbReference type="GO" id="GO:0010468">
    <property type="term" value="P:regulation of gene expression"/>
    <property type="evidence" value="ECO:0007669"/>
    <property type="project" value="UniProtKB-ARBA"/>
</dbReference>
<dbReference type="PANTHER" id="PTHR17550">
    <property type="entry name" value="E3 UBIQUITIN-PROTEIN LIGASE TTC3"/>
    <property type="match status" value="1"/>
</dbReference>
<feature type="compositionally biased region" description="Low complexity" evidence="5">
    <location>
        <begin position="544"/>
        <end position="565"/>
    </location>
</feature>
<organism evidence="7 8">
    <name type="scientific">Amphibalanus amphitrite</name>
    <name type="common">Striped barnacle</name>
    <name type="synonym">Balanus amphitrite</name>
    <dbReference type="NCBI Taxonomy" id="1232801"/>
    <lineage>
        <taxon>Eukaryota</taxon>
        <taxon>Metazoa</taxon>
        <taxon>Ecdysozoa</taxon>
        <taxon>Arthropoda</taxon>
        <taxon>Crustacea</taxon>
        <taxon>Multicrustacea</taxon>
        <taxon>Cirripedia</taxon>
        <taxon>Thoracica</taxon>
        <taxon>Thoracicalcarea</taxon>
        <taxon>Balanomorpha</taxon>
        <taxon>Balanoidea</taxon>
        <taxon>Balanidae</taxon>
        <taxon>Amphibalaninae</taxon>
        <taxon>Amphibalanus</taxon>
    </lineage>
</organism>
<dbReference type="GO" id="GO:0003723">
    <property type="term" value="F:RNA binding"/>
    <property type="evidence" value="ECO:0007669"/>
    <property type="project" value="UniProtKB-UniRule"/>
</dbReference>
<dbReference type="SUPFAM" id="SSF54791">
    <property type="entry name" value="Eukaryotic type KH-domain (KH-domain type I)"/>
    <property type="match status" value="3"/>
</dbReference>
<feature type="compositionally biased region" description="Polar residues" evidence="5">
    <location>
        <begin position="925"/>
        <end position="944"/>
    </location>
</feature>
<feature type="domain" description="K Homology" evidence="6">
    <location>
        <begin position="1020"/>
        <end position="1077"/>
    </location>
</feature>
<feature type="compositionally biased region" description="Low complexity" evidence="5">
    <location>
        <begin position="491"/>
        <end position="509"/>
    </location>
</feature>
<sequence>MSRRAEDLKSQALKAGMEDGSDDIMHIIYSNLAHVNNKLGQFKESEKYARLTIRKKPDWFKGYHRAALAAQHLGKLDDAIALLDKGIDNCVANDELKQLKNTLLEQKRRPRSASKPPPPPPLQKVDPQLAAAAAAAPTRSSSKNRSAKASKTTKAASKTTAGETASSASSTASNSKGVWSSLLASSRPAETVSEQTAAAARAGQPDALNEELCITVRRGSVALRRPGGAREAYDEYRKALQQVAKYPKELNLSGNELISLRYCFAMACYEVATQEALSSAEDELLAIIHKTKRPMPAAFYLLGRVYMRLNRFEQAAAVLQLASDILSKDARGDTHVYPGTSEVIPDTESAWRGTLRHPVQELLRRCQYPPRPDALCRLDDCLTHVTVPDLHNPKRSRQERRTAIYYGDVDFAGFIRVQCLSRCRLEYHLACWRQLKERFGSETQRTADKDLLNTPCLTPDCGSNICRIVTIDANGLEKHEIVSDEYKRQQQKQPQKQLSKQQKKQAAQAAKKHQVAKAGRKRKDSAPQQSNETDISSQKQPTESAPESAGAAAAAPAAAPADPELALPPDLREMTVLRRGSNAEEPQAPVGKKSKKKKKKGGTRGWRSATEMFWETTGPEEVYNGPPVNVIYNTSQDDLASRLCQLEDMRTLQFSTRSLIPDTSVQPASVPRDDQSGEEEHAFLESAYQYLYDFLKERGPTNVSDPELLEAVSQLPSYCQELIAQHGSLEAFLTRLPRFYQLDDLVSVEVDVGLAEALLGSAIAERVRAVDTPPPQLDEAECDLVGLGGVSNADTAELEPRSEPEDTDPESEDEEGREDEEREDGGECETAAQTQNGDSVQSESAERDSGTADPEDSELADPEDLDAGDPDSTMDLDGDSAEPEPEPDSTALDGSEGLARDASGGGARGDGAWNTDPELSDDGQESLSQSENSTGTDQVAQLKQQIEALKREKLQQQQEEEGAPAAVPDGVSEPTPAADAPAPVSYNALFPALPDSGTEASGPTPGQSDPWAQRIRVGTSSVTQVFHVPAEQHKSGQQKTGTNIEAYTGRDGSVTFMISGKQEQVLRAKRHILEDLQTQATRSITIPKEHHGFILGRGGQRLRDLETQTATKIQVPGQADPSDKITVAGVKEGVEKNISRMQNENPGIRINMPPLSVRKDELTITGEKEGVMRAKQQILAIYEEMQRTCTCVSVEVMKSQHKYLIGPRGNNIAEILQKTGVFVEVPPTDLTFG</sequence>
<comment type="caution">
    <text evidence="7">The sequence shown here is derived from an EMBL/GenBank/DDBJ whole genome shotgun (WGS) entry which is preliminary data.</text>
</comment>
<evidence type="ECO:0000256" key="3">
    <source>
        <dbReference type="PROSITE-ProRule" id="PRU00117"/>
    </source>
</evidence>
<feature type="compositionally biased region" description="Polar residues" evidence="5">
    <location>
        <begin position="998"/>
        <end position="1007"/>
    </location>
</feature>
<dbReference type="InterPro" id="IPR056871">
    <property type="entry name" value="WH_TTC3"/>
</dbReference>
<evidence type="ECO:0000256" key="4">
    <source>
        <dbReference type="PROSITE-ProRule" id="PRU00339"/>
    </source>
</evidence>
<keyword evidence="2 3" id="KW-0694">RNA-binding</keyword>
<dbReference type="Pfam" id="PF13181">
    <property type="entry name" value="TPR_8"/>
    <property type="match status" value="1"/>
</dbReference>
<evidence type="ECO:0000256" key="5">
    <source>
        <dbReference type="SAM" id="MobiDB-lite"/>
    </source>
</evidence>
<evidence type="ECO:0000259" key="6">
    <source>
        <dbReference type="SMART" id="SM00322"/>
    </source>
</evidence>
<dbReference type="GO" id="GO:0016567">
    <property type="term" value="P:protein ubiquitination"/>
    <property type="evidence" value="ECO:0007669"/>
    <property type="project" value="UniProtKB-UniPathway"/>
</dbReference>
<dbReference type="EMBL" id="VIIS01001212">
    <property type="protein sequence ID" value="KAF0300950.1"/>
    <property type="molecule type" value="Genomic_DNA"/>
</dbReference>
<feature type="domain" description="K Homology" evidence="6">
    <location>
        <begin position="1188"/>
        <end position="1231"/>
    </location>
</feature>
<dbReference type="InterPro" id="IPR004087">
    <property type="entry name" value="KH_dom"/>
</dbReference>
<evidence type="ECO:0000313" key="8">
    <source>
        <dbReference type="Proteomes" id="UP000440578"/>
    </source>
</evidence>
<feature type="compositionally biased region" description="Low complexity" evidence="5">
    <location>
        <begin position="130"/>
        <end position="174"/>
    </location>
</feature>
<proteinExistence type="predicted"/>
<gene>
    <name evidence="7" type="primary">HDLBP_0</name>
    <name evidence="7" type="ORF">FJT64_026664</name>
</gene>
<dbReference type="Pfam" id="PF24812">
    <property type="entry name" value="WHD_TTC3"/>
    <property type="match status" value="1"/>
</dbReference>